<dbReference type="PANTHER" id="PTHR47197">
    <property type="entry name" value="PROTEIN NIRF"/>
    <property type="match status" value="1"/>
</dbReference>
<evidence type="ECO:0008006" key="4">
    <source>
        <dbReference type="Google" id="ProtNLM"/>
    </source>
</evidence>
<accession>A0A372IRF1</accession>
<protein>
    <recommendedName>
        <fullName evidence="4">YncE family protein</fullName>
    </recommendedName>
</protein>
<gene>
    <name evidence="2" type="ORF">D0Y96_04090</name>
</gene>
<name>A0A372IRF1_9BACT</name>
<dbReference type="Proteomes" id="UP000264702">
    <property type="component" value="Unassembled WGS sequence"/>
</dbReference>
<organism evidence="2 3">
    <name type="scientific">Paracidobacterium acidisoli</name>
    <dbReference type="NCBI Taxonomy" id="2303751"/>
    <lineage>
        <taxon>Bacteria</taxon>
        <taxon>Pseudomonadati</taxon>
        <taxon>Acidobacteriota</taxon>
        <taxon>Terriglobia</taxon>
        <taxon>Terriglobales</taxon>
        <taxon>Acidobacteriaceae</taxon>
        <taxon>Paracidobacterium</taxon>
    </lineage>
</organism>
<dbReference type="AlphaFoldDB" id="A0A372IRF1"/>
<dbReference type="SUPFAM" id="SSF51004">
    <property type="entry name" value="C-terminal (heme d1) domain of cytochrome cd1-nitrite reductase"/>
    <property type="match status" value="1"/>
</dbReference>
<reference evidence="2 3" key="1">
    <citation type="submission" date="2018-08" db="EMBL/GenBank/DDBJ databases">
        <title>Acidipila sp. 4G-K13, an acidobacterium isolated from forest soil.</title>
        <authorList>
            <person name="Gao Z.-H."/>
            <person name="Qiu L.-H."/>
        </authorList>
    </citation>
    <scope>NUCLEOTIDE SEQUENCE [LARGE SCALE GENOMIC DNA]</scope>
    <source>
        <strain evidence="2 3">4G-K13</strain>
    </source>
</reference>
<dbReference type="PANTHER" id="PTHR47197:SF3">
    <property type="entry name" value="DIHYDRO-HEME D1 DEHYDROGENASE"/>
    <property type="match status" value="1"/>
</dbReference>
<comment type="caution">
    <text evidence="2">The sequence shown here is derived from an EMBL/GenBank/DDBJ whole genome shotgun (WGS) entry which is preliminary data.</text>
</comment>
<feature type="region of interest" description="Disordered" evidence="1">
    <location>
        <begin position="494"/>
        <end position="515"/>
    </location>
</feature>
<evidence type="ECO:0000313" key="3">
    <source>
        <dbReference type="Proteomes" id="UP000264702"/>
    </source>
</evidence>
<feature type="compositionally biased region" description="Polar residues" evidence="1">
    <location>
        <begin position="497"/>
        <end position="515"/>
    </location>
</feature>
<keyword evidence="3" id="KW-1185">Reference proteome</keyword>
<dbReference type="Gene3D" id="2.130.10.10">
    <property type="entry name" value="YVTN repeat-like/Quinoprotein amine dehydrogenase"/>
    <property type="match status" value="2"/>
</dbReference>
<dbReference type="EMBL" id="QVQT01000002">
    <property type="protein sequence ID" value="RFU17351.1"/>
    <property type="molecule type" value="Genomic_DNA"/>
</dbReference>
<dbReference type="InterPro" id="IPR051200">
    <property type="entry name" value="Host-pathogen_enzymatic-act"/>
</dbReference>
<proteinExistence type="predicted"/>
<sequence>MNRSYDSFVQSEGNLSCSSLQDINNFNSTSSAAKPFHKAFHMSVMLLLAVMAGCGNQYRPTVTPINPTGPSAQPTAQLVVISQPGMDNGAIIPSNCMANAYADPGVTTVIDFSGDSVMAQAQIGYGPLTFALASGGTSAYSLNTDCSVSNISATTTLQTKAVQTSTLLSGLIPINALSTTSSLYVVQQNVTTPGADSVGQFTGSPEKLQQTISVDPVPVNIVGATSAQRVYAISQGDSDGASPQRGDCDNPSAVTATGMADAIETATNTATARIPLGVCPVYGMMTPDTLRTFILNRGSGTVTVINSQLNALDSTNNLSTGGGMNGSGTITVGAGPIYVDYYAASQILATANYDSGTVSFIDASTDIYGNDSPTFGRVIKTVTVGAHPVDLSILQDGSRVYVACQGSNTSSIGTAPGSVYVINLPGYNVEKSIPLTINPRSIASIYNYPIGKVYVSSQNSSNLTIIRTDTDVISSTVGIQGNIVDIRASSPYPGASAPTSTNYITNSRSIGSGMP</sequence>
<dbReference type="InterPro" id="IPR011048">
    <property type="entry name" value="Haem_d1_sf"/>
</dbReference>
<dbReference type="InterPro" id="IPR015943">
    <property type="entry name" value="WD40/YVTN_repeat-like_dom_sf"/>
</dbReference>
<evidence type="ECO:0000313" key="2">
    <source>
        <dbReference type="EMBL" id="RFU17351.1"/>
    </source>
</evidence>
<evidence type="ECO:0000256" key="1">
    <source>
        <dbReference type="SAM" id="MobiDB-lite"/>
    </source>
</evidence>